<comment type="caution">
    <text evidence="2">The sequence shown here is derived from an EMBL/GenBank/DDBJ whole genome shotgun (WGS) entry which is preliminary data.</text>
</comment>
<evidence type="ECO:0000313" key="3">
    <source>
        <dbReference type="Proteomes" id="UP001500033"/>
    </source>
</evidence>
<dbReference type="EMBL" id="BAAAIE010000691">
    <property type="protein sequence ID" value="GAA1078313.1"/>
    <property type="molecule type" value="Genomic_DNA"/>
</dbReference>
<keyword evidence="1" id="KW-0812">Transmembrane</keyword>
<keyword evidence="1" id="KW-0472">Membrane</keyword>
<keyword evidence="1" id="KW-1133">Transmembrane helix</keyword>
<keyword evidence="3" id="KW-1185">Reference proteome</keyword>
<evidence type="ECO:0000256" key="1">
    <source>
        <dbReference type="SAM" id="Phobius"/>
    </source>
</evidence>
<organism evidence="2 3">
    <name type="scientific">Streptomyces rhizosphaericus</name>
    <dbReference type="NCBI Taxonomy" id="114699"/>
    <lineage>
        <taxon>Bacteria</taxon>
        <taxon>Bacillati</taxon>
        <taxon>Actinomycetota</taxon>
        <taxon>Actinomycetes</taxon>
        <taxon>Kitasatosporales</taxon>
        <taxon>Streptomycetaceae</taxon>
        <taxon>Streptomyces</taxon>
        <taxon>Streptomyces violaceusniger group</taxon>
    </lineage>
</organism>
<gene>
    <name evidence="2" type="ORF">GCM10009576_099660</name>
</gene>
<sequence length="43" mass="4767">MMYKNENNGVPIDRIIATYANGISLFLALLIMAVRSALLTKII</sequence>
<reference evidence="2 3" key="1">
    <citation type="journal article" date="2019" name="Int. J. Syst. Evol. Microbiol.">
        <title>The Global Catalogue of Microorganisms (GCM) 10K type strain sequencing project: providing services to taxonomists for standard genome sequencing and annotation.</title>
        <authorList>
            <consortium name="The Broad Institute Genomics Platform"/>
            <consortium name="The Broad Institute Genome Sequencing Center for Infectious Disease"/>
            <person name="Wu L."/>
            <person name="Ma J."/>
        </authorList>
    </citation>
    <scope>NUCLEOTIDE SEQUENCE [LARGE SCALE GENOMIC DNA]</scope>
    <source>
        <strain evidence="2 3">JCM 11445</strain>
    </source>
</reference>
<accession>A0ABN1TFF6</accession>
<proteinExistence type="predicted"/>
<evidence type="ECO:0000313" key="2">
    <source>
        <dbReference type="EMBL" id="GAA1078313.1"/>
    </source>
</evidence>
<protein>
    <submittedName>
        <fullName evidence="2">Uncharacterized protein</fullName>
    </submittedName>
</protein>
<dbReference type="Proteomes" id="UP001500033">
    <property type="component" value="Unassembled WGS sequence"/>
</dbReference>
<feature type="transmembrane region" description="Helical" evidence="1">
    <location>
        <begin position="15"/>
        <end position="34"/>
    </location>
</feature>
<name>A0ABN1TFF6_9ACTN</name>